<gene>
    <name evidence="5" type="ORF">SMN809_LOCUS22609</name>
</gene>
<proteinExistence type="predicted"/>
<accession>A0A8S2SEB2</accession>
<sequence length="415" mass="47058">TSSHSGEETPRSTRGSVFLTIPISDNKYSSPRVGDKPLEDLADDDLYANESSSSYPIPINTTTIGEQSQFSDNDSTNIRKFFPLPANLLLQNHSSCSFRRPSYTYESDNESITSSIPSLTDMKTSVDEEKFRMDPNIMDPKFVVRPKDTTARCGETAKFKVKVTGTGPVDVFWFRFGTDDEIVNDEKYQLSHDDMFHYLKIYSTNKDDQGAYLCVIANDKAQNVDMVKLFVKDNKRSFNPPKIIQEYSDADVNEGSPLALKCKLDLGYPKARILWYKENTLIQPNGHYKLYYYGNGQHALHVDEATIEEDNGTFTCLALNAAGRVQITADVFVHEKEVIDIPRDSPKVKHHDRVLKNKKTSSEIVTMNHNDDEAPTISRSISPLQRSAVSDNEEQDNAKRFMDKFKNDRSSKLLE</sequence>
<keyword evidence="2" id="KW-0393">Immunoglobulin domain</keyword>
<evidence type="ECO:0000259" key="4">
    <source>
        <dbReference type="PROSITE" id="PS50835"/>
    </source>
</evidence>
<dbReference type="InterPro" id="IPR036179">
    <property type="entry name" value="Ig-like_dom_sf"/>
</dbReference>
<comment type="caution">
    <text evidence="5">The sequence shown here is derived from an EMBL/GenBank/DDBJ whole genome shotgun (WGS) entry which is preliminary data.</text>
</comment>
<feature type="domain" description="Ig-like" evidence="4">
    <location>
        <begin position="241"/>
        <end position="328"/>
    </location>
</feature>
<protein>
    <recommendedName>
        <fullName evidence="4">Ig-like domain-containing protein</fullName>
    </recommendedName>
</protein>
<evidence type="ECO:0000256" key="1">
    <source>
        <dbReference type="ARBA" id="ARBA00023157"/>
    </source>
</evidence>
<dbReference type="PROSITE" id="PS50835">
    <property type="entry name" value="IG_LIKE"/>
    <property type="match status" value="2"/>
</dbReference>
<dbReference type="EMBL" id="CAJOBI010021275">
    <property type="protein sequence ID" value="CAF4218211.1"/>
    <property type="molecule type" value="Genomic_DNA"/>
</dbReference>
<evidence type="ECO:0000313" key="6">
    <source>
        <dbReference type="Proteomes" id="UP000676336"/>
    </source>
</evidence>
<dbReference type="InterPro" id="IPR013098">
    <property type="entry name" value="Ig_I-set"/>
</dbReference>
<dbReference type="FunFam" id="2.60.40.10:FF:000032">
    <property type="entry name" value="palladin isoform X1"/>
    <property type="match status" value="1"/>
</dbReference>
<name>A0A8S2SEB2_9BILA</name>
<feature type="non-terminal residue" evidence="5">
    <location>
        <position position="1"/>
    </location>
</feature>
<dbReference type="FunFam" id="2.60.40.10:FF:000107">
    <property type="entry name" value="Myosin, light chain kinase a"/>
    <property type="match status" value="1"/>
</dbReference>
<evidence type="ECO:0000313" key="5">
    <source>
        <dbReference type="EMBL" id="CAF4218211.1"/>
    </source>
</evidence>
<dbReference type="InterPro" id="IPR007110">
    <property type="entry name" value="Ig-like_dom"/>
</dbReference>
<feature type="non-terminal residue" evidence="5">
    <location>
        <position position="415"/>
    </location>
</feature>
<dbReference type="GO" id="GO:0004672">
    <property type="term" value="F:protein kinase activity"/>
    <property type="evidence" value="ECO:0007669"/>
    <property type="project" value="TreeGrafter"/>
</dbReference>
<dbReference type="InterPro" id="IPR013783">
    <property type="entry name" value="Ig-like_fold"/>
</dbReference>
<dbReference type="SMART" id="SM00408">
    <property type="entry name" value="IGc2"/>
    <property type="match status" value="2"/>
</dbReference>
<evidence type="ECO:0000256" key="3">
    <source>
        <dbReference type="SAM" id="MobiDB-lite"/>
    </source>
</evidence>
<dbReference type="InterPro" id="IPR003598">
    <property type="entry name" value="Ig_sub2"/>
</dbReference>
<organism evidence="5 6">
    <name type="scientific">Rotaria magnacalcarata</name>
    <dbReference type="NCBI Taxonomy" id="392030"/>
    <lineage>
        <taxon>Eukaryota</taxon>
        <taxon>Metazoa</taxon>
        <taxon>Spiralia</taxon>
        <taxon>Gnathifera</taxon>
        <taxon>Rotifera</taxon>
        <taxon>Eurotatoria</taxon>
        <taxon>Bdelloidea</taxon>
        <taxon>Philodinida</taxon>
        <taxon>Philodinidae</taxon>
        <taxon>Rotaria</taxon>
    </lineage>
</organism>
<dbReference type="Gene3D" id="2.60.40.10">
    <property type="entry name" value="Immunoglobulins"/>
    <property type="match status" value="2"/>
</dbReference>
<dbReference type="PANTHER" id="PTHR47633">
    <property type="entry name" value="IMMUNOGLOBULIN"/>
    <property type="match status" value="1"/>
</dbReference>
<feature type="domain" description="Ig-like" evidence="4">
    <location>
        <begin position="140"/>
        <end position="225"/>
    </location>
</feature>
<reference evidence="5" key="1">
    <citation type="submission" date="2021-02" db="EMBL/GenBank/DDBJ databases">
        <authorList>
            <person name="Nowell W R."/>
        </authorList>
    </citation>
    <scope>NUCLEOTIDE SEQUENCE</scope>
</reference>
<dbReference type="AlphaFoldDB" id="A0A8S2SEB2"/>
<dbReference type="PANTHER" id="PTHR47633:SF8">
    <property type="entry name" value="SPEG NEIGHBOR PROTEIN"/>
    <property type="match status" value="1"/>
</dbReference>
<feature type="region of interest" description="Disordered" evidence="3">
    <location>
        <begin position="368"/>
        <end position="415"/>
    </location>
</feature>
<dbReference type="Proteomes" id="UP000676336">
    <property type="component" value="Unassembled WGS sequence"/>
</dbReference>
<dbReference type="SMART" id="SM00409">
    <property type="entry name" value="IG"/>
    <property type="match status" value="2"/>
</dbReference>
<keyword evidence="1" id="KW-1015">Disulfide bond</keyword>
<feature type="compositionally biased region" description="Polar residues" evidence="3">
    <location>
        <begin position="377"/>
        <end position="390"/>
    </location>
</feature>
<evidence type="ECO:0000256" key="2">
    <source>
        <dbReference type="ARBA" id="ARBA00023319"/>
    </source>
</evidence>
<dbReference type="SUPFAM" id="SSF48726">
    <property type="entry name" value="Immunoglobulin"/>
    <property type="match status" value="2"/>
</dbReference>
<dbReference type="InterPro" id="IPR003599">
    <property type="entry name" value="Ig_sub"/>
</dbReference>
<feature type="compositionally biased region" description="Basic and acidic residues" evidence="3">
    <location>
        <begin position="396"/>
        <end position="415"/>
    </location>
</feature>
<dbReference type="Pfam" id="PF07679">
    <property type="entry name" value="I-set"/>
    <property type="match status" value="2"/>
</dbReference>